<dbReference type="EMBL" id="OC858378">
    <property type="protein sequence ID" value="CAD7626385.1"/>
    <property type="molecule type" value="Genomic_DNA"/>
</dbReference>
<dbReference type="Pfam" id="PF00899">
    <property type="entry name" value="ThiF"/>
    <property type="match status" value="1"/>
</dbReference>
<dbReference type="CDD" id="cd08946">
    <property type="entry name" value="SDR_e"/>
    <property type="match status" value="1"/>
</dbReference>
<dbReference type="Gene3D" id="3.40.50.720">
    <property type="entry name" value="NAD(P)-binding Rossmann-like Domain"/>
    <property type="match status" value="2"/>
</dbReference>
<dbReference type="InterPro" id="IPR000594">
    <property type="entry name" value="ThiF_NAD_FAD-bd"/>
</dbReference>
<protein>
    <recommendedName>
        <fullName evidence="6">THIF-type NAD/FAD binding fold domain-containing protein</fullName>
    </recommendedName>
</protein>
<evidence type="ECO:0000313" key="4">
    <source>
        <dbReference type="EMBL" id="CAD7626385.1"/>
    </source>
</evidence>
<dbReference type="InterPro" id="IPR001509">
    <property type="entry name" value="Epimerase_deHydtase"/>
</dbReference>
<feature type="region of interest" description="Disordered" evidence="1">
    <location>
        <begin position="218"/>
        <end position="238"/>
    </location>
</feature>
<dbReference type="PANTHER" id="PTHR10953">
    <property type="entry name" value="UBIQUITIN-ACTIVATING ENZYME E1"/>
    <property type="match status" value="1"/>
</dbReference>
<dbReference type="GO" id="GO:0045116">
    <property type="term" value="P:protein neddylation"/>
    <property type="evidence" value="ECO:0007669"/>
    <property type="project" value="TreeGrafter"/>
</dbReference>
<evidence type="ECO:0000259" key="3">
    <source>
        <dbReference type="Pfam" id="PF01370"/>
    </source>
</evidence>
<evidence type="ECO:0000256" key="1">
    <source>
        <dbReference type="SAM" id="MobiDB-lite"/>
    </source>
</evidence>
<dbReference type="AlphaFoldDB" id="A0A7R9PZD1"/>
<feature type="domain" description="THIF-type NAD/FAD binding fold" evidence="2">
    <location>
        <begin position="238"/>
        <end position="402"/>
    </location>
</feature>
<sequence>MGRTLFLGLDRQFQLLCPSQNIVEALRPHQKIVFASTGSCYGAIDGICTEETNISPLTLYGKTKANAETIVLKSNGVVLRLATLFGVSSRMRLDLLINDLTQSALIHKKIVLFVGVKFACKEVHSLRRFRKDKSEFLMLAALNIADFIPDCVIQLSDTGEDKDKRDYVVSYEKIAKLGFKSNLSLRTGIQELIKILPQIHRCIDLLLEALKVMTQTTDTSVQSPKSPKSPESEKTKRYDRQLRLWGDCGQLALESSHVCLINATSLGTEILKSLVLPGIRAVTIIDNNVVTEEDIGSNFFLLAEDSVGKSRAKMAAQLLSELNDDLKKADHLDESFESLLESNPNFFANFSLVIATNVNNDKSFNRLCQVLWQNNVPLIACNSIGFVGYIRLQIKEQTIIESHPENPFEDLRLDEPFHQLKQYLDSYEKFEDMSRKELSQTPFLVI</sequence>
<dbReference type="EMBL" id="CAJPIZ010003803">
    <property type="protein sequence ID" value="CAG2106815.1"/>
    <property type="molecule type" value="Genomic_DNA"/>
</dbReference>
<name>A0A7R9PZD1_9ACAR</name>
<gene>
    <name evidence="4" type="ORF">OSB1V03_LOCUS6818</name>
</gene>
<evidence type="ECO:0008006" key="6">
    <source>
        <dbReference type="Google" id="ProtNLM"/>
    </source>
</evidence>
<feature type="non-terminal residue" evidence="4">
    <location>
        <position position="1"/>
    </location>
</feature>
<dbReference type="GO" id="GO:0019781">
    <property type="term" value="F:NEDD8 activating enzyme activity"/>
    <property type="evidence" value="ECO:0007669"/>
    <property type="project" value="TreeGrafter"/>
</dbReference>
<dbReference type="InterPro" id="IPR045886">
    <property type="entry name" value="ThiF/MoeB/HesA"/>
</dbReference>
<feature type="domain" description="NAD-dependent epimerase/dehydratase" evidence="3">
    <location>
        <begin position="20"/>
        <end position="99"/>
    </location>
</feature>
<dbReference type="InterPro" id="IPR036291">
    <property type="entry name" value="NAD(P)-bd_dom_sf"/>
</dbReference>
<keyword evidence="5" id="KW-1185">Reference proteome</keyword>
<proteinExistence type="predicted"/>
<dbReference type="SUPFAM" id="SSF51735">
    <property type="entry name" value="NAD(P)-binding Rossmann-fold domains"/>
    <property type="match status" value="1"/>
</dbReference>
<dbReference type="GO" id="GO:0005737">
    <property type="term" value="C:cytoplasm"/>
    <property type="evidence" value="ECO:0007669"/>
    <property type="project" value="TreeGrafter"/>
</dbReference>
<accession>A0A7R9PZD1</accession>
<dbReference type="Proteomes" id="UP000759131">
    <property type="component" value="Unassembled WGS sequence"/>
</dbReference>
<dbReference type="SUPFAM" id="SSF69572">
    <property type="entry name" value="Activating enzymes of the ubiquitin-like proteins"/>
    <property type="match status" value="1"/>
</dbReference>
<dbReference type="OrthoDB" id="16464at2759"/>
<dbReference type="InterPro" id="IPR035985">
    <property type="entry name" value="Ubiquitin-activating_enz"/>
</dbReference>
<reference evidence="4" key="1">
    <citation type="submission" date="2020-11" db="EMBL/GenBank/DDBJ databases">
        <authorList>
            <person name="Tran Van P."/>
        </authorList>
    </citation>
    <scope>NUCLEOTIDE SEQUENCE</scope>
</reference>
<dbReference type="PANTHER" id="PTHR10953:SF29">
    <property type="entry name" value="NEDD8-ACTIVATING ENZYME E1 REGULATORY SUBUNIT"/>
    <property type="match status" value="1"/>
</dbReference>
<dbReference type="Pfam" id="PF01370">
    <property type="entry name" value="Epimerase"/>
    <property type="match status" value="1"/>
</dbReference>
<organism evidence="4">
    <name type="scientific">Medioppia subpectinata</name>
    <dbReference type="NCBI Taxonomy" id="1979941"/>
    <lineage>
        <taxon>Eukaryota</taxon>
        <taxon>Metazoa</taxon>
        <taxon>Ecdysozoa</taxon>
        <taxon>Arthropoda</taxon>
        <taxon>Chelicerata</taxon>
        <taxon>Arachnida</taxon>
        <taxon>Acari</taxon>
        <taxon>Acariformes</taxon>
        <taxon>Sarcoptiformes</taxon>
        <taxon>Oribatida</taxon>
        <taxon>Brachypylina</taxon>
        <taxon>Oppioidea</taxon>
        <taxon>Oppiidae</taxon>
        <taxon>Medioppia</taxon>
    </lineage>
</organism>
<feature type="compositionally biased region" description="Basic and acidic residues" evidence="1">
    <location>
        <begin position="228"/>
        <end position="238"/>
    </location>
</feature>
<evidence type="ECO:0000313" key="5">
    <source>
        <dbReference type="Proteomes" id="UP000759131"/>
    </source>
</evidence>
<evidence type="ECO:0000259" key="2">
    <source>
        <dbReference type="Pfam" id="PF00899"/>
    </source>
</evidence>